<accession>A0A1L6TDC1</accession>
<dbReference type="InterPro" id="IPR050155">
    <property type="entry name" value="HAD-like_hydrolase_sf"/>
</dbReference>
<dbReference type="EMBL" id="CP012508">
    <property type="protein sequence ID" value="ALB23419.1"/>
    <property type="molecule type" value="Genomic_DNA"/>
</dbReference>
<dbReference type="Gene3D" id="3.40.50.1000">
    <property type="entry name" value="HAD superfamily/HAD-like"/>
    <property type="match status" value="1"/>
</dbReference>
<dbReference type="InterPro" id="IPR023214">
    <property type="entry name" value="HAD_sf"/>
</dbReference>
<evidence type="ECO:0000313" key="5">
    <source>
        <dbReference type="EMBL" id="ALB23419.1"/>
    </source>
</evidence>
<dbReference type="GO" id="GO:0046872">
    <property type="term" value="F:metal ion binding"/>
    <property type="evidence" value="ECO:0007669"/>
    <property type="project" value="UniProtKB-KW"/>
</dbReference>
<dbReference type="SFLD" id="SFLDS00003">
    <property type="entry name" value="Haloacid_Dehalogenase"/>
    <property type="match status" value="1"/>
</dbReference>
<dbReference type="PANTHER" id="PTHR43434:SF23">
    <property type="entry name" value="PHOSPHOGLYCOLATE PHOSPHATASE"/>
    <property type="match status" value="1"/>
</dbReference>
<name>A0A1L6TDC1_PISSA</name>
<keyword evidence="2 5" id="KW-0378">Hydrolase</keyword>
<dbReference type="SFLD" id="SFLDG01129">
    <property type="entry name" value="C1.5:_HAD__Beta-PGM__Phosphata"/>
    <property type="match status" value="1"/>
</dbReference>
<dbReference type="OrthoDB" id="9776368at2"/>
<dbReference type="Gene3D" id="1.10.150.240">
    <property type="entry name" value="Putative phosphatase, domain 2"/>
    <property type="match status" value="1"/>
</dbReference>
<dbReference type="NCBIfam" id="TIGR01509">
    <property type="entry name" value="HAD-SF-IA-v3"/>
    <property type="match status" value="1"/>
</dbReference>
<dbReference type="InterPro" id="IPR041492">
    <property type="entry name" value="HAD_2"/>
</dbReference>
<organism evidence="5 6">
    <name type="scientific">Piscirickettsia salmonis</name>
    <dbReference type="NCBI Taxonomy" id="1238"/>
    <lineage>
        <taxon>Bacteria</taxon>
        <taxon>Pseudomonadati</taxon>
        <taxon>Pseudomonadota</taxon>
        <taxon>Gammaproteobacteria</taxon>
        <taxon>Thiotrichales</taxon>
        <taxon>Piscirickettsiaceae</taxon>
        <taxon>Piscirickettsia</taxon>
    </lineage>
</organism>
<dbReference type="InterPro" id="IPR023198">
    <property type="entry name" value="PGP-like_dom2"/>
</dbReference>
<dbReference type="AlphaFoldDB" id="A0A1L6TDC1"/>
<dbReference type="SUPFAM" id="SSF56784">
    <property type="entry name" value="HAD-like"/>
    <property type="match status" value="1"/>
</dbReference>
<evidence type="ECO:0000256" key="3">
    <source>
        <dbReference type="ARBA" id="ARBA00022842"/>
    </source>
</evidence>
<dbReference type="PANTHER" id="PTHR43434">
    <property type="entry name" value="PHOSPHOGLYCOLATE PHOSPHATASE"/>
    <property type="match status" value="1"/>
</dbReference>
<evidence type="ECO:0000256" key="1">
    <source>
        <dbReference type="ARBA" id="ARBA00022723"/>
    </source>
</evidence>
<dbReference type="Proteomes" id="UP000029558">
    <property type="component" value="Chromosome"/>
</dbReference>
<dbReference type="FunFam" id="3.40.50.1000:FF:000022">
    <property type="entry name" value="Phosphoglycolate phosphatase"/>
    <property type="match status" value="1"/>
</dbReference>
<sequence length="213" mass="24050">MSVQAVLFDLDGTLLDTSYDLFNAVKHTHQALAEPLAKQRIDLYPIYGNGVRAILTATLKRIPSEQECQLCLDYYRNNICKQTQEYTGMRQLLHKLATYPLPWGIVTNKPEKLTHALIQHFNYHQQAACIIGGDTTTEKKPHPKPLLYAAKLIRIKPENCLYIGDNLRDIQAGKAANMITIAASYGFISPHTNMADWQADHIISQPSDILNYV</sequence>
<dbReference type="InterPro" id="IPR036412">
    <property type="entry name" value="HAD-like_sf"/>
</dbReference>
<reference evidence="5 6" key="1">
    <citation type="journal article" date="2014" name="Genome Announc.">
        <title>Comparative Genome Analysis of Two Isolates of the Fish Pathogen Piscirickettsia salmonis from Different Hosts Reveals Major Differences in Virulence-Associated Secretion Systems.</title>
        <authorList>
            <person name="Bohle H."/>
            <person name="Henriquez P."/>
            <person name="Grothusen H."/>
            <person name="Navas E."/>
            <person name="Sandoval A."/>
            <person name="Bustamante F."/>
            <person name="Bustos P."/>
            <person name="Mancilla M."/>
        </authorList>
    </citation>
    <scope>NUCLEOTIDE SEQUENCE [LARGE SCALE GENOMIC DNA]</scope>
    <source>
        <strain evidence="6">B1-32597</strain>
    </source>
</reference>
<protein>
    <submittedName>
        <fullName evidence="5">HAD hydrolase, IA, variant 1 family protein</fullName>
    </submittedName>
</protein>
<dbReference type="Pfam" id="PF13419">
    <property type="entry name" value="HAD_2"/>
    <property type="match status" value="1"/>
</dbReference>
<dbReference type="InterPro" id="IPR006439">
    <property type="entry name" value="HAD-SF_hydro_IA"/>
</dbReference>
<dbReference type="GO" id="GO:0005829">
    <property type="term" value="C:cytosol"/>
    <property type="evidence" value="ECO:0007669"/>
    <property type="project" value="TreeGrafter"/>
</dbReference>
<dbReference type="GO" id="GO:0008967">
    <property type="term" value="F:phosphoglycolate phosphatase activity"/>
    <property type="evidence" value="ECO:0007669"/>
    <property type="project" value="TreeGrafter"/>
</dbReference>
<dbReference type="SFLD" id="SFLDG01135">
    <property type="entry name" value="C1.5.6:_HAD__Beta-PGM__Phospha"/>
    <property type="match status" value="1"/>
</dbReference>
<dbReference type="NCBIfam" id="TIGR01549">
    <property type="entry name" value="HAD-SF-IA-v1"/>
    <property type="match status" value="1"/>
</dbReference>
<keyword evidence="1" id="KW-0479">Metal-binding</keyword>
<evidence type="ECO:0000313" key="6">
    <source>
        <dbReference type="Proteomes" id="UP000029558"/>
    </source>
</evidence>
<gene>
    <name evidence="5" type="ORF">KU39_2239</name>
</gene>
<dbReference type="GO" id="GO:0006281">
    <property type="term" value="P:DNA repair"/>
    <property type="evidence" value="ECO:0007669"/>
    <property type="project" value="TreeGrafter"/>
</dbReference>
<evidence type="ECO:0000256" key="4">
    <source>
        <dbReference type="ARBA" id="ARBA00023277"/>
    </source>
</evidence>
<dbReference type="RefSeq" id="WP_017377756.1">
    <property type="nucleotide sequence ID" value="NZ_CP012508.1"/>
</dbReference>
<keyword evidence="4" id="KW-0119">Carbohydrate metabolism</keyword>
<keyword evidence="3" id="KW-0460">Magnesium</keyword>
<evidence type="ECO:0000256" key="2">
    <source>
        <dbReference type="ARBA" id="ARBA00022801"/>
    </source>
</evidence>
<proteinExistence type="predicted"/>